<keyword evidence="3" id="KW-0812">Transmembrane</keyword>
<dbReference type="SUPFAM" id="SSF90112">
    <property type="entry name" value="Neurotransmitter-gated ion-channel transmembrane pore"/>
    <property type="match status" value="1"/>
</dbReference>
<feature type="transmembrane region" description="Helical" evidence="3">
    <location>
        <begin position="410"/>
        <end position="430"/>
    </location>
</feature>
<feature type="transmembrane region" description="Helical" evidence="3">
    <location>
        <begin position="305"/>
        <end position="324"/>
    </location>
</feature>
<evidence type="ECO:0000313" key="4">
    <source>
        <dbReference type="EMBL" id="OLP89744.1"/>
    </source>
</evidence>
<dbReference type="InterPro" id="IPR038050">
    <property type="entry name" value="Neuro_actylchol_rec"/>
</dbReference>
<feature type="transmembrane region" description="Helical" evidence="3">
    <location>
        <begin position="365"/>
        <end position="390"/>
    </location>
</feature>
<feature type="compositionally biased region" description="Gly residues" evidence="2">
    <location>
        <begin position="876"/>
        <end position="887"/>
    </location>
</feature>
<comment type="subcellular location">
    <subcellularLocation>
        <location evidence="1">Membrane</location>
        <topology evidence="1">Multi-pass membrane protein</topology>
    </subcellularLocation>
</comment>
<sequence length="1587" mass="173876">MKEIPAKGCFISGSQKVDVRLCVHQVLAVDLEEETFTMEFDLFFRWQDPRLRRADRATKACSGRFARFDHTVKCNRMCLTGIGLPEFGFRLTAKSEGREAAKDFLLWRAYSERARARISSKWKVLKNLWLQVAYVASKPLSFASNSPVAKEQALGSFLCKEEPDFEAFGQLFGTSNKLNLAKLMEEPIVLTEHQRLTDGENGETVLFRKMKATFKENMELRRFPFDRQILQFTVTAALPVQILRLEVDEALSSICRVKDLPEYVVDQEEQQEWTLKAKPTSGNASGKEYSQLRAMIFIERKPRKYIINVVVMVYLLVLASFSNFTVEVQSPGCDRISNTITFVLTIMALKYVINDQLPSKQYQTLLDIYLLASYVFLILPAVEMLMLHLWLERAGPTTHSWEVAESLDKMFALGLFGLWNAVHLLFLGLYTCDSACFHQPWEQVRDHQDDAVEAGSCASDVIEATVTNASVLAVRLSIKRELDTNIPPTGVTSKNFHSRLCNRYISQRPQPPQIPFMSRALLGASSASSVGLLVHLLHHFASSPEVAELRVLVSRLVAQLEVSTEASRAGTGCQAGPGSGWFADCKQIVKGDFDGDPVSARDALATGEGFVDAFCPPALLKCGADEGDEAITVQALVVREVDGKLVLAVPASAWHRKVSKRALPKGFLTKVAAAEVAACAASDRGSAVEGVALRVWFGLVEPAAEGALEISEEVASVSFGSLPGGLDRLARMISSLPGVKVPEAKGQARAKSKAAPKAAAKPQVVRGSLDPSVAAAAKAAGVPPATLAEFERLLGQPAGSRFAPEPALPTAADPLESEDDGGAGGAAGSGYPALRPIQPQESSQAEQFAAAMFKMMEGYSKGQAAKTSPLERAMDGVGGGSGEGSGLPAGRRNASARRALREALVSTPAEISSVIERLMQEDMAFSAPGVGVTQQTSARAWLEHRSRVGPYPTARARLNVMLMVIDQMSVDKRSWTLASELTQSFRLRDQGSSSSGSLAYSRLLDARWAEVSLTQFREQMDFSERRQKLQKGQAAPPNPDLVSETNGEAAAAAPGAATCLYAFCAEERLLLYRALADSERLVVAEPPPGREKFGAGLFCVPKSAEKDRLILDARPANSLEEVCSRWTRTLASASAVTSIILEPGQILLLAGADLKDCFYQFQDPPGRIRRNLLADHLSHEEAAFVFRVPVESFRGLLSVGLVIDDLIFLEKEVRDPVALYQRRISELLVVAGGGRRESKALDRPGVAGTSCEALARDESGSTGSKAPSLGRLRLDAALRAYRDAPLKVSDDKVFCDATKASFWGITVHGESGWVRPNPERLWPLVLITSRVIQLGLATAQRRLLASMVHVFAAVRGTCPRPRRLCEASFLLPDRRGLSSRSASPLGSPLRPWRSRRRSSSLCRLLSAWFSGLVCLPSLGQLRRCLLRPRCVVRCLPCLARHGSALLRRPPFPNWRWGGPRTQHLRVDFPVAVELITAGVQELKWQDPVYPFGPATYRRRWDMLLEALGLDRCELTPGGLRGGGAVWAYHHGTAIADIQWRMRLKHQHTLVHYLQEVAALNALLDAGPDSRVRLRQVAELFPFVVLSC</sequence>
<dbReference type="GO" id="GO:0004888">
    <property type="term" value="F:transmembrane signaling receptor activity"/>
    <property type="evidence" value="ECO:0007669"/>
    <property type="project" value="InterPro"/>
</dbReference>
<dbReference type="Gene3D" id="2.70.170.10">
    <property type="entry name" value="Neurotransmitter-gated ion-channel ligand-binding domain"/>
    <property type="match status" value="1"/>
</dbReference>
<keyword evidence="3" id="KW-0472">Membrane</keyword>
<organism evidence="4 5">
    <name type="scientific">Symbiodinium microadriaticum</name>
    <name type="common">Dinoflagellate</name>
    <name type="synonym">Zooxanthella microadriatica</name>
    <dbReference type="NCBI Taxonomy" id="2951"/>
    <lineage>
        <taxon>Eukaryota</taxon>
        <taxon>Sar</taxon>
        <taxon>Alveolata</taxon>
        <taxon>Dinophyceae</taxon>
        <taxon>Suessiales</taxon>
        <taxon>Symbiodiniaceae</taxon>
        <taxon>Symbiodinium</taxon>
    </lineage>
</organism>
<accession>A0A1Q9D3L9</accession>
<dbReference type="InterPro" id="IPR011010">
    <property type="entry name" value="DNA_brk_join_enz"/>
</dbReference>
<dbReference type="GO" id="GO:0005230">
    <property type="term" value="F:extracellular ligand-gated monoatomic ion channel activity"/>
    <property type="evidence" value="ECO:0007669"/>
    <property type="project" value="InterPro"/>
</dbReference>
<keyword evidence="3" id="KW-1133">Transmembrane helix</keyword>
<protein>
    <submittedName>
        <fullName evidence="4">Cys-loop ligand-gated ion channel</fullName>
    </submittedName>
</protein>
<proteinExistence type="predicted"/>
<feature type="region of interest" description="Disordered" evidence="2">
    <location>
        <begin position="798"/>
        <end position="845"/>
    </location>
</feature>
<evidence type="ECO:0000313" key="5">
    <source>
        <dbReference type="Proteomes" id="UP000186817"/>
    </source>
</evidence>
<evidence type="ECO:0000256" key="3">
    <source>
        <dbReference type="SAM" id="Phobius"/>
    </source>
</evidence>
<keyword evidence="5" id="KW-1185">Reference proteome</keyword>
<dbReference type="Proteomes" id="UP000186817">
    <property type="component" value="Unassembled WGS sequence"/>
</dbReference>
<dbReference type="GO" id="GO:0003677">
    <property type="term" value="F:DNA binding"/>
    <property type="evidence" value="ECO:0007669"/>
    <property type="project" value="InterPro"/>
</dbReference>
<dbReference type="InterPro" id="IPR036719">
    <property type="entry name" value="Neuro-gated_channel_TM_sf"/>
</dbReference>
<comment type="caution">
    <text evidence="4">The sequence shown here is derived from an EMBL/GenBank/DDBJ whole genome shotgun (WGS) entry which is preliminary data.</text>
</comment>
<dbReference type="EMBL" id="LSRX01000746">
    <property type="protein sequence ID" value="OLP89744.1"/>
    <property type="molecule type" value="Genomic_DNA"/>
</dbReference>
<feature type="transmembrane region" description="Helical" evidence="3">
    <location>
        <begin position="336"/>
        <end position="353"/>
    </location>
</feature>
<feature type="region of interest" description="Disordered" evidence="2">
    <location>
        <begin position="864"/>
        <end position="894"/>
    </location>
</feature>
<dbReference type="SUPFAM" id="SSF56349">
    <property type="entry name" value="DNA breaking-rejoining enzymes"/>
    <property type="match status" value="1"/>
</dbReference>
<gene>
    <name evidence="4" type="ORF">AK812_SmicGene28764</name>
</gene>
<dbReference type="Gene3D" id="1.20.58.390">
    <property type="entry name" value="Neurotransmitter-gated ion-channel transmembrane domain"/>
    <property type="match status" value="1"/>
</dbReference>
<dbReference type="PANTHER" id="PTHR18945">
    <property type="entry name" value="NEUROTRANSMITTER GATED ION CHANNEL"/>
    <property type="match status" value="1"/>
</dbReference>
<reference evidence="4 5" key="1">
    <citation type="submission" date="2016-02" db="EMBL/GenBank/DDBJ databases">
        <title>Genome analysis of coral dinoflagellate symbionts highlights evolutionary adaptations to a symbiotic lifestyle.</title>
        <authorList>
            <person name="Aranda M."/>
            <person name="Li Y."/>
            <person name="Liew Y.J."/>
            <person name="Baumgarten S."/>
            <person name="Simakov O."/>
            <person name="Wilson M."/>
            <person name="Piel J."/>
            <person name="Ashoor H."/>
            <person name="Bougouffa S."/>
            <person name="Bajic V.B."/>
            <person name="Ryu T."/>
            <person name="Ravasi T."/>
            <person name="Bayer T."/>
            <person name="Micklem G."/>
            <person name="Kim H."/>
            <person name="Bhak J."/>
            <person name="Lajeunesse T.C."/>
            <person name="Voolstra C.R."/>
        </authorList>
    </citation>
    <scope>NUCLEOTIDE SEQUENCE [LARGE SCALE GENOMIC DNA]</scope>
    <source>
        <strain evidence="4 5">CCMP2467</strain>
    </source>
</reference>
<evidence type="ECO:0000256" key="2">
    <source>
        <dbReference type="SAM" id="MobiDB-lite"/>
    </source>
</evidence>
<dbReference type="InterPro" id="IPR006201">
    <property type="entry name" value="Neur_channel"/>
</dbReference>
<dbReference type="GO" id="GO:0016020">
    <property type="term" value="C:membrane"/>
    <property type="evidence" value="ECO:0007669"/>
    <property type="project" value="UniProtKB-SubCell"/>
</dbReference>
<name>A0A1Q9D3L9_SYMMI</name>
<dbReference type="OrthoDB" id="422080at2759"/>
<dbReference type="InterPro" id="IPR036734">
    <property type="entry name" value="Neur_chan_lig-bd_sf"/>
</dbReference>
<feature type="region of interest" description="Disordered" evidence="2">
    <location>
        <begin position="744"/>
        <end position="763"/>
    </location>
</feature>
<evidence type="ECO:0000256" key="1">
    <source>
        <dbReference type="ARBA" id="ARBA00004141"/>
    </source>
</evidence>